<dbReference type="InterPro" id="IPR005062">
    <property type="entry name" value="SAC3/GANP/THP3_conserved"/>
</dbReference>
<evidence type="ECO:0000256" key="1">
    <source>
        <dbReference type="SAM" id="MobiDB-lite"/>
    </source>
</evidence>
<accession>A0A8H7S054</accession>
<gene>
    <name evidence="3" type="ORF">INT45_005866</name>
</gene>
<dbReference type="Gene3D" id="1.25.40.990">
    <property type="match status" value="1"/>
</dbReference>
<feature type="compositionally biased region" description="Polar residues" evidence="1">
    <location>
        <begin position="165"/>
        <end position="195"/>
    </location>
</feature>
<dbReference type="EMBL" id="JAEPRB010000152">
    <property type="protein sequence ID" value="KAG2220105.1"/>
    <property type="molecule type" value="Genomic_DNA"/>
</dbReference>
<proteinExistence type="predicted"/>
<dbReference type="PANTHER" id="PTHR12436">
    <property type="entry name" value="80 KDA MCM3-ASSOCIATED PROTEIN"/>
    <property type="match status" value="1"/>
</dbReference>
<evidence type="ECO:0000313" key="3">
    <source>
        <dbReference type="EMBL" id="KAG2220105.1"/>
    </source>
</evidence>
<feature type="compositionally biased region" description="Polar residues" evidence="1">
    <location>
        <begin position="31"/>
        <end position="41"/>
    </location>
</feature>
<feature type="compositionally biased region" description="Low complexity" evidence="1">
    <location>
        <begin position="18"/>
        <end position="29"/>
    </location>
</feature>
<dbReference type="OrthoDB" id="199574at2759"/>
<dbReference type="AlphaFoldDB" id="A0A8H7S054"/>
<name>A0A8H7S054_9FUNG</name>
<comment type="caution">
    <text evidence="3">The sequence shown here is derived from an EMBL/GenBank/DDBJ whole genome shotgun (WGS) entry which is preliminary data.</text>
</comment>
<evidence type="ECO:0000313" key="4">
    <source>
        <dbReference type="Proteomes" id="UP000646827"/>
    </source>
</evidence>
<organism evidence="3 4">
    <name type="scientific">Circinella minor</name>
    <dbReference type="NCBI Taxonomy" id="1195481"/>
    <lineage>
        <taxon>Eukaryota</taxon>
        <taxon>Fungi</taxon>
        <taxon>Fungi incertae sedis</taxon>
        <taxon>Mucoromycota</taxon>
        <taxon>Mucoromycotina</taxon>
        <taxon>Mucoromycetes</taxon>
        <taxon>Mucorales</taxon>
        <taxon>Lichtheimiaceae</taxon>
        <taxon>Circinella</taxon>
    </lineage>
</organism>
<keyword evidence="4" id="KW-1185">Reference proteome</keyword>
<dbReference type="PANTHER" id="PTHR12436:SF4">
    <property type="entry name" value="LEUKOCYTE RECEPTOR CLUSTER MEMBER 8"/>
    <property type="match status" value="1"/>
</dbReference>
<reference evidence="3 4" key="1">
    <citation type="submission" date="2020-12" db="EMBL/GenBank/DDBJ databases">
        <title>Metabolic potential, ecology and presence of endohyphal bacteria is reflected in genomic diversity of Mucoromycotina.</title>
        <authorList>
            <person name="Muszewska A."/>
            <person name="Okrasinska A."/>
            <person name="Steczkiewicz K."/>
            <person name="Drgas O."/>
            <person name="Orlowska M."/>
            <person name="Perlinska-Lenart U."/>
            <person name="Aleksandrzak-Piekarczyk T."/>
            <person name="Szatraj K."/>
            <person name="Zielenkiewicz U."/>
            <person name="Pilsyk S."/>
            <person name="Malc E."/>
            <person name="Mieczkowski P."/>
            <person name="Kruszewska J.S."/>
            <person name="Biernat P."/>
            <person name="Pawlowska J."/>
        </authorList>
    </citation>
    <scope>NUCLEOTIDE SEQUENCE [LARGE SCALE GENOMIC DNA]</scope>
    <source>
        <strain evidence="3 4">CBS 142.35</strain>
    </source>
</reference>
<sequence length="660" mass="75884">MAQQPDNQAHHPWSDPWQQQQQQESQEQQQHADSNYSYYQYPQQAGVDQSYYQNYYQYPTAASSGTSATTSSAPQQYQYDYSNYDYSATAGGTHYEGYGDYYSHAQQQQQQHPQQPLAPGSSETLPSATSQYAYNSNNNNTFDSSNNNSNNASITNGYYYPPTTAVTNSNSGNNPWNTYQAPSSGFVQSRNTVQPQPQPTSKREPPSYIKVTPTSTSKPKPKPMMMMMDSSKKSGKPNNVQDNSSSTSQASISNPTSPGSIQSTTTSKPPSMESWPPSLKQYVEEVFNNCIPDRRDEAENELRRLILEKHREGTLMTLDWSNMDLPLYPYQNTSPNHGVTTFSSSRKRKDYHGIQGLDQEDEKRQSRQRRFQLQSESPRNRVAIGLQMMDINKHDSIIGTSQMLEKNYFRLTSAPDPSTVRPPKVLKKTLELLKTKWRDEQNYTYICDQFKSMRQDLTVQRIRDEFTVTVYEIHARIALEKGDLGEYNQCQSQLKQLYAMGINGNVMEFTAYRILYYLHTQNWSDINSIMFELTAEQKQNDLVKHALQVRSALSTSNYHRFFKLYVSAPQMGGYLMDQFVERERVRAMLILCKAYRPTMSLEFIQNELAFERQEDLLKFLKSHDASIFTQDKKALDTKLASRFFGESSKQFKKIDIKGQL</sequence>
<feature type="region of interest" description="Disordered" evidence="1">
    <location>
        <begin position="165"/>
        <end position="276"/>
    </location>
</feature>
<feature type="region of interest" description="Disordered" evidence="1">
    <location>
        <begin position="105"/>
        <end position="149"/>
    </location>
</feature>
<feature type="compositionally biased region" description="Low complexity" evidence="1">
    <location>
        <begin position="106"/>
        <end position="115"/>
    </location>
</feature>
<feature type="domain" description="PCI" evidence="2">
    <location>
        <begin position="483"/>
        <end position="649"/>
    </location>
</feature>
<feature type="compositionally biased region" description="Low complexity" evidence="1">
    <location>
        <begin position="212"/>
        <end position="229"/>
    </location>
</feature>
<feature type="region of interest" description="Disordered" evidence="1">
    <location>
        <begin position="1"/>
        <end position="41"/>
    </location>
</feature>
<feature type="compositionally biased region" description="Polar residues" evidence="1">
    <location>
        <begin position="258"/>
        <end position="269"/>
    </location>
</feature>
<feature type="compositionally biased region" description="Polar residues" evidence="1">
    <location>
        <begin position="330"/>
        <end position="344"/>
    </location>
</feature>
<dbReference type="InterPro" id="IPR045107">
    <property type="entry name" value="SAC3/GANP/THP3"/>
</dbReference>
<feature type="region of interest" description="Disordered" evidence="1">
    <location>
        <begin position="329"/>
        <end position="348"/>
    </location>
</feature>
<protein>
    <recommendedName>
        <fullName evidence="2">PCI domain-containing protein</fullName>
    </recommendedName>
</protein>
<dbReference type="InterPro" id="IPR000717">
    <property type="entry name" value="PCI_dom"/>
</dbReference>
<dbReference type="GO" id="GO:0005634">
    <property type="term" value="C:nucleus"/>
    <property type="evidence" value="ECO:0007669"/>
    <property type="project" value="TreeGrafter"/>
</dbReference>
<feature type="compositionally biased region" description="Low complexity" evidence="1">
    <location>
        <begin position="243"/>
        <end position="257"/>
    </location>
</feature>
<feature type="compositionally biased region" description="Low complexity" evidence="1">
    <location>
        <begin position="127"/>
        <end position="149"/>
    </location>
</feature>
<dbReference type="Pfam" id="PF03399">
    <property type="entry name" value="SAC3_GANP"/>
    <property type="match status" value="1"/>
</dbReference>
<evidence type="ECO:0000259" key="2">
    <source>
        <dbReference type="PROSITE" id="PS50250"/>
    </source>
</evidence>
<dbReference type="PROSITE" id="PS50250">
    <property type="entry name" value="PCI"/>
    <property type="match status" value="1"/>
</dbReference>
<feature type="region of interest" description="Disordered" evidence="1">
    <location>
        <begin position="353"/>
        <end position="377"/>
    </location>
</feature>
<dbReference type="Proteomes" id="UP000646827">
    <property type="component" value="Unassembled WGS sequence"/>
</dbReference>